<dbReference type="GO" id="GO:0005938">
    <property type="term" value="C:cell cortex"/>
    <property type="evidence" value="ECO:0007669"/>
    <property type="project" value="TreeGrafter"/>
</dbReference>
<dbReference type="Pfam" id="PF00235">
    <property type="entry name" value="Profilin"/>
    <property type="match status" value="1"/>
</dbReference>
<dbReference type="FunFam" id="3.30.450.30:FF:000001">
    <property type="entry name" value="Profilin"/>
    <property type="match status" value="1"/>
</dbReference>
<evidence type="ECO:0000256" key="3">
    <source>
        <dbReference type="ARBA" id="ARBA00011583"/>
    </source>
</evidence>
<dbReference type="PANTHER" id="PTHR11604">
    <property type="entry name" value="PROFILIN"/>
    <property type="match status" value="1"/>
</dbReference>
<organism evidence="9 10">
    <name type="scientific">Allacma fusca</name>
    <dbReference type="NCBI Taxonomy" id="39272"/>
    <lineage>
        <taxon>Eukaryota</taxon>
        <taxon>Metazoa</taxon>
        <taxon>Ecdysozoa</taxon>
        <taxon>Arthropoda</taxon>
        <taxon>Hexapoda</taxon>
        <taxon>Collembola</taxon>
        <taxon>Symphypleona</taxon>
        <taxon>Sminthuridae</taxon>
        <taxon>Allacma</taxon>
    </lineage>
</organism>
<evidence type="ECO:0000256" key="8">
    <source>
        <dbReference type="RuleBase" id="RU003909"/>
    </source>
</evidence>
<dbReference type="CDD" id="cd00148">
    <property type="entry name" value="PROF"/>
    <property type="match status" value="1"/>
</dbReference>
<reference evidence="9" key="1">
    <citation type="submission" date="2021-06" db="EMBL/GenBank/DDBJ databases">
        <authorList>
            <person name="Hodson N. C."/>
            <person name="Mongue J. A."/>
            <person name="Jaron S. K."/>
        </authorList>
    </citation>
    <scope>NUCLEOTIDE SEQUENCE</scope>
</reference>
<dbReference type="SMART" id="SM00392">
    <property type="entry name" value="PROF"/>
    <property type="match status" value="1"/>
</dbReference>
<dbReference type="EMBL" id="CAJVCH010183932">
    <property type="protein sequence ID" value="CAG7729774.1"/>
    <property type="molecule type" value="Genomic_DNA"/>
</dbReference>
<protein>
    <recommendedName>
        <fullName evidence="4 8">Profilin</fullName>
    </recommendedName>
</protein>
<comment type="subunit">
    <text evidence="3">Occurs in many kinds of cells as a complex with monomeric actin in a 1:1 ratio.</text>
</comment>
<keyword evidence="10" id="KW-1185">Reference proteome</keyword>
<comment type="caution">
    <text evidence="9">The sequence shown here is derived from an EMBL/GenBank/DDBJ whole genome shotgun (WGS) entry which is preliminary data.</text>
</comment>
<name>A0A8J2K571_9HEXA</name>
<dbReference type="OrthoDB" id="421374at2759"/>
<evidence type="ECO:0000256" key="2">
    <source>
        <dbReference type="ARBA" id="ARBA00010058"/>
    </source>
</evidence>
<keyword evidence="7" id="KW-0206">Cytoskeleton</keyword>
<evidence type="ECO:0000256" key="7">
    <source>
        <dbReference type="ARBA" id="ARBA00023212"/>
    </source>
</evidence>
<dbReference type="InterPro" id="IPR048278">
    <property type="entry name" value="PFN"/>
</dbReference>
<dbReference type="InterPro" id="IPR027310">
    <property type="entry name" value="Profilin_CS"/>
</dbReference>
<keyword evidence="6 8" id="KW-0009">Actin-binding</keyword>
<evidence type="ECO:0000256" key="1">
    <source>
        <dbReference type="ARBA" id="ARBA00004245"/>
    </source>
</evidence>
<proteinExistence type="inferred from homology"/>
<evidence type="ECO:0000256" key="5">
    <source>
        <dbReference type="ARBA" id="ARBA00022490"/>
    </source>
</evidence>
<dbReference type="InterPro" id="IPR005455">
    <property type="entry name" value="PFN_euk"/>
</dbReference>
<sequence length="126" mass="13696">MSWQDYVDKQLLASKCVTKACIAGLDGNVWAKSDGFEVSKDEITRLVSGFDNQDVLTGTGVTLAGQRYIYLSGTDRVVRAKLGKVGVHCMKTQQAVVVSLYEDPIQPQQAASVVEKLGDYLVSCGY</sequence>
<dbReference type="GO" id="GO:0003785">
    <property type="term" value="F:actin monomer binding"/>
    <property type="evidence" value="ECO:0007669"/>
    <property type="project" value="TreeGrafter"/>
</dbReference>
<gene>
    <name evidence="9" type="ORF">AFUS01_LOCUS18466</name>
</gene>
<accession>A0A8J2K571</accession>
<evidence type="ECO:0000313" key="9">
    <source>
        <dbReference type="EMBL" id="CAG7729774.1"/>
    </source>
</evidence>
<dbReference type="Proteomes" id="UP000708208">
    <property type="component" value="Unassembled WGS sequence"/>
</dbReference>
<evidence type="ECO:0000256" key="4">
    <source>
        <dbReference type="ARBA" id="ARBA00013422"/>
    </source>
</evidence>
<dbReference type="GO" id="GO:0005856">
    <property type="term" value="C:cytoskeleton"/>
    <property type="evidence" value="ECO:0007669"/>
    <property type="project" value="UniProtKB-SubCell"/>
</dbReference>
<dbReference type="AlphaFoldDB" id="A0A8J2K571"/>
<dbReference type="PROSITE" id="PS00414">
    <property type="entry name" value="PROFILIN"/>
    <property type="match status" value="1"/>
</dbReference>
<comment type="subcellular location">
    <subcellularLocation>
        <location evidence="1">Cytoplasm</location>
        <location evidence="1">Cytoskeleton</location>
    </subcellularLocation>
</comment>
<dbReference type="PANTHER" id="PTHR11604:SF0">
    <property type="entry name" value="PROFILIN"/>
    <property type="match status" value="1"/>
</dbReference>
<evidence type="ECO:0000256" key="6">
    <source>
        <dbReference type="ARBA" id="ARBA00023203"/>
    </source>
</evidence>
<evidence type="ECO:0000313" key="10">
    <source>
        <dbReference type="Proteomes" id="UP000708208"/>
    </source>
</evidence>
<keyword evidence="5" id="KW-0963">Cytoplasm</keyword>
<comment type="similarity">
    <text evidence="2 8">Belongs to the profilin family.</text>
</comment>